<feature type="domain" description="Response regulatory" evidence="6">
    <location>
        <begin position="10"/>
        <end position="126"/>
    </location>
</feature>
<dbReference type="SUPFAM" id="SSF52172">
    <property type="entry name" value="CheY-like"/>
    <property type="match status" value="1"/>
</dbReference>
<dbReference type="InterPro" id="IPR011006">
    <property type="entry name" value="CheY-like_superfamily"/>
</dbReference>
<feature type="modified residue" description="4-aspartylphosphate" evidence="4">
    <location>
        <position position="61"/>
    </location>
</feature>
<dbReference type="SMART" id="SM00448">
    <property type="entry name" value="REC"/>
    <property type="match status" value="1"/>
</dbReference>
<dbReference type="Gene3D" id="3.40.50.2300">
    <property type="match status" value="1"/>
</dbReference>
<keyword evidence="1" id="KW-0805">Transcription regulation</keyword>
<dbReference type="PROSITE" id="PS50110">
    <property type="entry name" value="RESPONSE_REGULATORY"/>
    <property type="match status" value="1"/>
</dbReference>
<dbReference type="SUPFAM" id="SSF46894">
    <property type="entry name" value="C-terminal effector domain of the bipartite response regulators"/>
    <property type="match status" value="1"/>
</dbReference>
<evidence type="ECO:0000256" key="1">
    <source>
        <dbReference type="ARBA" id="ARBA00023015"/>
    </source>
</evidence>
<dbReference type="PANTHER" id="PTHR43214">
    <property type="entry name" value="TWO-COMPONENT RESPONSE REGULATOR"/>
    <property type="match status" value="1"/>
</dbReference>
<keyword evidence="8" id="KW-1185">Reference proteome</keyword>
<dbReference type="CDD" id="cd06170">
    <property type="entry name" value="LuxR_C_like"/>
    <property type="match status" value="1"/>
</dbReference>
<evidence type="ECO:0000256" key="2">
    <source>
        <dbReference type="ARBA" id="ARBA00023125"/>
    </source>
</evidence>
<dbReference type="InterPro" id="IPR016032">
    <property type="entry name" value="Sig_transdc_resp-reg_C-effctor"/>
</dbReference>
<gene>
    <name evidence="7" type="ORF">GCM10023090_12410</name>
</gene>
<evidence type="ECO:0000313" key="7">
    <source>
        <dbReference type="EMBL" id="GAA4422052.1"/>
    </source>
</evidence>
<dbReference type="PROSITE" id="PS00622">
    <property type="entry name" value="HTH_LUXR_1"/>
    <property type="match status" value="1"/>
</dbReference>
<dbReference type="Pfam" id="PF00196">
    <property type="entry name" value="GerE"/>
    <property type="match status" value="1"/>
</dbReference>
<protein>
    <submittedName>
        <fullName evidence="7">Response regulator</fullName>
    </submittedName>
</protein>
<dbReference type="PROSITE" id="PS50043">
    <property type="entry name" value="HTH_LUXR_2"/>
    <property type="match status" value="1"/>
</dbReference>
<organism evidence="7 8">
    <name type="scientific">Acidovorax lacteus</name>
    <dbReference type="NCBI Taxonomy" id="1924988"/>
    <lineage>
        <taxon>Bacteria</taxon>
        <taxon>Pseudomonadati</taxon>
        <taxon>Pseudomonadota</taxon>
        <taxon>Betaproteobacteria</taxon>
        <taxon>Burkholderiales</taxon>
        <taxon>Comamonadaceae</taxon>
        <taxon>Acidovorax</taxon>
    </lineage>
</organism>
<dbReference type="InterPro" id="IPR000792">
    <property type="entry name" value="Tscrpt_reg_LuxR_C"/>
</dbReference>
<name>A0ABP8L5K0_9BURK</name>
<reference evidence="8" key="1">
    <citation type="journal article" date="2019" name="Int. J. Syst. Evol. Microbiol.">
        <title>The Global Catalogue of Microorganisms (GCM) 10K type strain sequencing project: providing services to taxonomists for standard genome sequencing and annotation.</title>
        <authorList>
            <consortium name="The Broad Institute Genomics Platform"/>
            <consortium name="The Broad Institute Genome Sequencing Center for Infectious Disease"/>
            <person name="Wu L."/>
            <person name="Ma J."/>
        </authorList>
    </citation>
    <scope>NUCLEOTIDE SEQUENCE [LARGE SCALE GENOMIC DNA]</scope>
    <source>
        <strain evidence="8">JCM 31890</strain>
    </source>
</reference>
<evidence type="ECO:0000256" key="4">
    <source>
        <dbReference type="PROSITE-ProRule" id="PRU00169"/>
    </source>
</evidence>
<comment type="caution">
    <text evidence="7">The sequence shown here is derived from an EMBL/GenBank/DDBJ whole genome shotgun (WGS) entry which is preliminary data.</text>
</comment>
<dbReference type="RefSeq" id="WP_345062256.1">
    <property type="nucleotide sequence ID" value="NZ_BAABEX010000007.1"/>
</dbReference>
<evidence type="ECO:0000259" key="5">
    <source>
        <dbReference type="PROSITE" id="PS50043"/>
    </source>
</evidence>
<evidence type="ECO:0000256" key="3">
    <source>
        <dbReference type="ARBA" id="ARBA00023163"/>
    </source>
</evidence>
<dbReference type="Proteomes" id="UP001501788">
    <property type="component" value="Unassembled WGS sequence"/>
</dbReference>
<keyword evidence="2" id="KW-0238">DNA-binding</keyword>
<dbReference type="PRINTS" id="PR00038">
    <property type="entry name" value="HTHLUXR"/>
</dbReference>
<dbReference type="Pfam" id="PF00072">
    <property type="entry name" value="Response_reg"/>
    <property type="match status" value="1"/>
</dbReference>
<accession>A0ABP8L5K0</accession>
<sequence>MTSANVAPIRLLVVDDHNLFRRGLIALLSQDARFAVVGEADDANAALAAAHKLQPDLILLDNHMPGVQGVDAIAGLKEMAPQVRILMLTVSENVQDMAAGLRAGADGYLLKTINTEDLCDSICRVWDGDSVVSPEMMGKLVGLLRQAPQVSAVAAKAPDALQRPAPDVALSEPGIAPMTALAVAPDDPIHQLSPREREILRLIAKGDSNKLIARALDIAETTVKIHVQHILRKLGLANRVHAAVYATERGMG</sequence>
<proteinExistence type="predicted"/>
<evidence type="ECO:0000313" key="8">
    <source>
        <dbReference type="Proteomes" id="UP001501788"/>
    </source>
</evidence>
<feature type="domain" description="HTH luxR-type" evidence="5">
    <location>
        <begin position="185"/>
        <end position="250"/>
    </location>
</feature>
<dbReference type="PANTHER" id="PTHR43214:SF41">
    <property type="entry name" value="NITRATE_NITRITE RESPONSE REGULATOR PROTEIN NARP"/>
    <property type="match status" value="1"/>
</dbReference>
<dbReference type="InterPro" id="IPR001789">
    <property type="entry name" value="Sig_transdc_resp-reg_receiver"/>
</dbReference>
<keyword evidence="3" id="KW-0804">Transcription</keyword>
<dbReference type="InterPro" id="IPR039420">
    <property type="entry name" value="WalR-like"/>
</dbReference>
<dbReference type="EMBL" id="BAABEX010000007">
    <property type="protein sequence ID" value="GAA4422052.1"/>
    <property type="molecule type" value="Genomic_DNA"/>
</dbReference>
<keyword evidence="4" id="KW-0597">Phosphoprotein</keyword>
<evidence type="ECO:0000259" key="6">
    <source>
        <dbReference type="PROSITE" id="PS50110"/>
    </source>
</evidence>
<dbReference type="SMART" id="SM00421">
    <property type="entry name" value="HTH_LUXR"/>
    <property type="match status" value="1"/>
</dbReference>